<feature type="transmembrane region" description="Helical" evidence="2">
    <location>
        <begin position="291"/>
        <end position="309"/>
    </location>
</feature>
<reference evidence="3 4" key="1">
    <citation type="submission" date="2018-12" db="EMBL/GenBank/DDBJ databases">
        <authorList>
            <consortium name="Pathogen Informatics"/>
        </authorList>
    </citation>
    <scope>NUCLEOTIDE SEQUENCE [LARGE SCALE GENOMIC DNA]</scope>
    <source>
        <strain evidence="3 4">NCTC13071</strain>
    </source>
</reference>
<feature type="transmembrane region" description="Helical" evidence="2">
    <location>
        <begin position="699"/>
        <end position="717"/>
    </location>
</feature>
<dbReference type="EMBL" id="LR134384">
    <property type="protein sequence ID" value="VEH14077.1"/>
    <property type="molecule type" value="Genomic_DNA"/>
</dbReference>
<accession>A0A3S4TVG3</accession>
<dbReference type="RefSeq" id="WP_018921049.1">
    <property type="nucleotide sequence ID" value="NZ_LR134384.1"/>
</dbReference>
<feature type="transmembrane region" description="Helical" evidence="2">
    <location>
        <begin position="392"/>
        <end position="414"/>
    </location>
</feature>
<dbReference type="AlphaFoldDB" id="A0A3S4TVG3"/>
<dbReference type="InterPro" id="IPR019286">
    <property type="entry name" value="DUF2339_TM"/>
</dbReference>
<evidence type="ECO:0000256" key="2">
    <source>
        <dbReference type="SAM" id="Phobius"/>
    </source>
</evidence>
<feature type="transmembrane region" description="Helical" evidence="2">
    <location>
        <begin position="756"/>
        <end position="774"/>
    </location>
</feature>
<dbReference type="PANTHER" id="PTHR38434">
    <property type="entry name" value="BLL2549 PROTEIN"/>
    <property type="match status" value="1"/>
</dbReference>
<feature type="transmembrane region" description="Helical" evidence="2">
    <location>
        <begin position="206"/>
        <end position="223"/>
    </location>
</feature>
<keyword evidence="2" id="KW-0472">Membrane</keyword>
<feature type="transmembrane region" description="Helical" evidence="2">
    <location>
        <begin position="570"/>
        <end position="589"/>
    </location>
</feature>
<feature type="region of interest" description="Disordered" evidence="1">
    <location>
        <begin position="157"/>
        <end position="190"/>
    </location>
</feature>
<dbReference type="KEGG" id="poc:NCTC13071_00042"/>
<organism evidence="3 4">
    <name type="scientific">Segatella oris</name>
    <dbReference type="NCBI Taxonomy" id="28135"/>
    <lineage>
        <taxon>Bacteria</taxon>
        <taxon>Pseudomonadati</taxon>
        <taxon>Bacteroidota</taxon>
        <taxon>Bacteroidia</taxon>
        <taxon>Bacteroidales</taxon>
        <taxon>Prevotellaceae</taxon>
        <taxon>Segatella</taxon>
    </lineage>
</organism>
<feature type="transmembrane region" description="Helical" evidence="2">
    <location>
        <begin position="729"/>
        <end position="750"/>
    </location>
</feature>
<keyword evidence="2" id="KW-1133">Transmembrane helix</keyword>
<feature type="transmembrane region" description="Helical" evidence="2">
    <location>
        <begin position="426"/>
        <end position="446"/>
    </location>
</feature>
<sequence length="835" mass="93905">MDYISSTMLMLLTIIVLGALLITILTRLSEINKTLTIMRLELSTLKNSLANKVHSADEKPEEAVQKKSEQKTTIQHGSNTETQTSTTKATDAETETKETVVIGESIQQPPMVDVSVKTPETEALMLSEEALEKQETAPTPFQPSVIAPAEASVAPTENNAIPLQQPSTKAEETPLSPTDEATANTEQLEEMTEKTTNYEKFIGENLFGKIGILVFILGIGYFVKYAIDQNWINEVARTVMGFAVGVVMLGLAQWLHKRYHTFSSLLAGGAFGVFYLTVSIAFHYYQLFSQTAAFVILCLTTIFMAIVSIRYDRCELAVTALVGGFIAPFIVSTDSGSIIALQTYLAILNLGMFALAFYKKWGLLPIVAFAFTYIILWLTVIESHILYYNLQINFLVLGFATLFYFIFLLPVRLIMQPSCSQRMHRALMAVITLNGFIYLLYGGCVIADSDMFINEPGYLSFFIAFVNLIFYLYLRFRISGHDTLRKTMSALTIAFASIGVPLLFTNTTIFIIWATESVLLLWLYTKEKSVIYERSAAILAFLSIIFSLTYYILWYTSYEDTSHKLFLNSNFLMLFTISIASFVAAIIMQRNRRLFSKGRRILHYTPCNVIAYAVGFLWLYMAFSNDFTCYLAEDIAHEANPLTTATILLAGSLVLHRRFKVRKYKVAYLILLCFVTIVYMVTIWGGYDIRSTTVLTLQWVTTSVVATLMGYIMWKMLALHWETKKLQPFFAVISTLVWLTGARLLLLTFGNPSFDTGFSLSLGTAAFLLMIIGMRCKSKEVRMVSLAEFGIVLGKLVLSDVWTMPALGKIIVFISLGLLLLTLSFLYQKLKDVLF</sequence>
<feature type="transmembrane region" description="Helical" evidence="2">
    <location>
        <begin position="667"/>
        <end position="687"/>
    </location>
</feature>
<feature type="transmembrane region" description="Helical" evidence="2">
    <location>
        <begin position="810"/>
        <end position="827"/>
    </location>
</feature>
<feature type="transmembrane region" description="Helical" evidence="2">
    <location>
        <begin position="338"/>
        <end position="358"/>
    </location>
</feature>
<feature type="transmembrane region" description="Helical" evidence="2">
    <location>
        <begin position="363"/>
        <end position="380"/>
    </location>
</feature>
<evidence type="ECO:0000256" key="1">
    <source>
        <dbReference type="SAM" id="MobiDB-lite"/>
    </source>
</evidence>
<proteinExistence type="predicted"/>
<feature type="compositionally biased region" description="Low complexity" evidence="1">
    <location>
        <begin position="80"/>
        <end position="89"/>
    </location>
</feature>
<evidence type="ECO:0000313" key="4">
    <source>
        <dbReference type="Proteomes" id="UP000274578"/>
    </source>
</evidence>
<feature type="transmembrane region" description="Helical" evidence="2">
    <location>
        <begin position="601"/>
        <end position="623"/>
    </location>
</feature>
<feature type="compositionally biased region" description="Polar residues" evidence="1">
    <location>
        <begin position="157"/>
        <end position="168"/>
    </location>
</feature>
<dbReference type="GeneID" id="85010973"/>
<feature type="transmembrane region" description="Helical" evidence="2">
    <location>
        <begin position="235"/>
        <end position="255"/>
    </location>
</feature>
<dbReference type="Proteomes" id="UP000274578">
    <property type="component" value="Chromosome 1"/>
</dbReference>
<dbReference type="Pfam" id="PF10101">
    <property type="entry name" value="DUF2339"/>
    <property type="match status" value="1"/>
</dbReference>
<feature type="compositionally biased region" description="Polar residues" evidence="1">
    <location>
        <begin position="175"/>
        <end position="186"/>
    </location>
</feature>
<gene>
    <name evidence="3" type="ORF">NCTC13071_00042</name>
</gene>
<protein>
    <submittedName>
        <fullName evidence="3">Predicted membrane protein</fullName>
    </submittedName>
</protein>
<feature type="transmembrane region" description="Helical" evidence="2">
    <location>
        <begin position="458"/>
        <end position="476"/>
    </location>
</feature>
<feature type="transmembrane region" description="Helical" evidence="2">
    <location>
        <begin position="316"/>
        <end position="332"/>
    </location>
</feature>
<evidence type="ECO:0000313" key="3">
    <source>
        <dbReference type="EMBL" id="VEH14077.1"/>
    </source>
</evidence>
<feature type="transmembrane region" description="Helical" evidence="2">
    <location>
        <begin position="537"/>
        <end position="558"/>
    </location>
</feature>
<feature type="region of interest" description="Disordered" evidence="1">
    <location>
        <begin position="52"/>
        <end position="96"/>
    </location>
</feature>
<feature type="transmembrane region" description="Helical" evidence="2">
    <location>
        <begin position="6"/>
        <end position="28"/>
    </location>
</feature>
<feature type="compositionally biased region" description="Basic and acidic residues" evidence="1">
    <location>
        <begin position="54"/>
        <end position="70"/>
    </location>
</feature>
<feature type="transmembrane region" description="Helical" evidence="2">
    <location>
        <begin position="262"/>
        <end position="285"/>
    </location>
</feature>
<dbReference type="PANTHER" id="PTHR38434:SF1">
    <property type="entry name" value="BLL2549 PROTEIN"/>
    <property type="match status" value="1"/>
</dbReference>
<keyword evidence="2" id="KW-0812">Transmembrane</keyword>
<name>A0A3S4TVG3_9BACT</name>